<comment type="caution">
    <text evidence="2">The sequence shown here is derived from an EMBL/GenBank/DDBJ whole genome shotgun (WGS) entry which is preliminary data.</text>
</comment>
<accession>A0A4U0XEU1</accession>
<keyword evidence="3" id="KW-1185">Reference proteome</keyword>
<evidence type="ECO:0000313" key="3">
    <source>
        <dbReference type="Proteomes" id="UP000308768"/>
    </source>
</evidence>
<dbReference type="AlphaFoldDB" id="A0A4U0XEU1"/>
<dbReference type="InterPro" id="IPR029498">
    <property type="entry name" value="HeLo_dom"/>
</dbReference>
<dbReference type="OrthoDB" id="20872at2759"/>
<dbReference type="Proteomes" id="UP000308768">
    <property type="component" value="Unassembled WGS sequence"/>
</dbReference>
<dbReference type="InterPro" id="IPR038305">
    <property type="entry name" value="HeLo_sf"/>
</dbReference>
<gene>
    <name evidence="2" type="ORF">B0A49_03982</name>
</gene>
<feature type="domain" description="Prion-inhibition and propagation HeLo" evidence="1">
    <location>
        <begin position="7"/>
        <end position="112"/>
    </location>
</feature>
<proteinExistence type="predicted"/>
<dbReference type="Gene3D" id="1.20.120.1020">
    <property type="entry name" value="Prion-inhibition and propagation, HeLo domain"/>
    <property type="match status" value="1"/>
</dbReference>
<evidence type="ECO:0000259" key="1">
    <source>
        <dbReference type="Pfam" id="PF14479"/>
    </source>
</evidence>
<organism evidence="2 3">
    <name type="scientific">Cryomyces minteri</name>
    <dbReference type="NCBI Taxonomy" id="331657"/>
    <lineage>
        <taxon>Eukaryota</taxon>
        <taxon>Fungi</taxon>
        <taxon>Dikarya</taxon>
        <taxon>Ascomycota</taxon>
        <taxon>Pezizomycotina</taxon>
        <taxon>Dothideomycetes</taxon>
        <taxon>Dothideomycetes incertae sedis</taxon>
        <taxon>Cryomyces</taxon>
    </lineage>
</organism>
<evidence type="ECO:0000313" key="2">
    <source>
        <dbReference type="EMBL" id="TKA74406.1"/>
    </source>
</evidence>
<sequence length="218" mass="23945">MSGVEGAVLGLPGLFLTGLRYFELIQFGRQFKKDFGASSLRLEAAHLHMTRWGEALGINVEPLDPTVLSQLSAYKPEEIKLATALLNQIQDAFESAKRKSESFKGIVTLKGNADDVAVLDTNAEFEHVEYRFKKLSLTTRGFVKGPLQERVSKLDSEDLPLLLEVVGDDDVPLKEAIATDAKARDLTFDHITVKGYARARFGHEYAPGERATGGGSHV</sequence>
<name>A0A4U0XEU1_9PEZI</name>
<reference evidence="2 3" key="1">
    <citation type="submission" date="2017-03" db="EMBL/GenBank/DDBJ databases">
        <title>Genomes of endolithic fungi from Antarctica.</title>
        <authorList>
            <person name="Coleine C."/>
            <person name="Masonjones S."/>
            <person name="Stajich J.E."/>
        </authorList>
    </citation>
    <scope>NUCLEOTIDE SEQUENCE [LARGE SCALE GENOMIC DNA]</scope>
    <source>
        <strain evidence="2 3">CCFEE 5187</strain>
    </source>
</reference>
<protein>
    <recommendedName>
        <fullName evidence="1">Prion-inhibition and propagation HeLo domain-containing protein</fullName>
    </recommendedName>
</protein>
<dbReference type="Pfam" id="PF14479">
    <property type="entry name" value="HeLo"/>
    <property type="match status" value="1"/>
</dbReference>
<dbReference type="STRING" id="331657.A0A4U0XEU1"/>
<dbReference type="EMBL" id="NAJN01000363">
    <property type="protein sequence ID" value="TKA74406.1"/>
    <property type="molecule type" value="Genomic_DNA"/>
</dbReference>